<dbReference type="InterPro" id="IPR012337">
    <property type="entry name" value="RNaseH-like_sf"/>
</dbReference>
<sequence>MDISYVWTREGWLYLAAVIDLFFRRVIGWAIGDRLHHDLALAAWHAVIAGVYSTGASSAGVSTVMSSSFSTAACIDRRNAGTSSAELCVSGLSSPAMVSSVAN</sequence>
<proteinExistence type="predicted"/>
<keyword evidence="1" id="KW-0472">Membrane</keyword>
<dbReference type="PANTHER" id="PTHR46889">
    <property type="entry name" value="TRANSPOSASE INSF FOR INSERTION SEQUENCE IS3B-RELATED"/>
    <property type="match status" value="1"/>
</dbReference>
<name>A0ABP7DS90_9SPHN</name>
<organism evidence="2 3">
    <name type="scientific">Sphingomonas cynarae</name>
    <dbReference type="NCBI Taxonomy" id="930197"/>
    <lineage>
        <taxon>Bacteria</taxon>
        <taxon>Pseudomonadati</taxon>
        <taxon>Pseudomonadota</taxon>
        <taxon>Alphaproteobacteria</taxon>
        <taxon>Sphingomonadales</taxon>
        <taxon>Sphingomonadaceae</taxon>
        <taxon>Sphingomonas</taxon>
    </lineage>
</organism>
<keyword evidence="3" id="KW-1185">Reference proteome</keyword>
<accession>A0ABP7DS90</accession>
<feature type="transmembrane region" description="Helical" evidence="1">
    <location>
        <begin position="12"/>
        <end position="31"/>
    </location>
</feature>
<dbReference type="SUPFAM" id="SSF53098">
    <property type="entry name" value="Ribonuclease H-like"/>
    <property type="match status" value="1"/>
</dbReference>
<gene>
    <name evidence="2" type="ORF">GCM10022268_18410</name>
</gene>
<dbReference type="EMBL" id="BAABBF010000003">
    <property type="protein sequence ID" value="GAA3709445.1"/>
    <property type="molecule type" value="Genomic_DNA"/>
</dbReference>
<dbReference type="Proteomes" id="UP001500523">
    <property type="component" value="Unassembled WGS sequence"/>
</dbReference>
<dbReference type="PANTHER" id="PTHR46889:SF4">
    <property type="entry name" value="TRANSPOSASE INSO FOR INSERTION SEQUENCE ELEMENT IS911B-RELATED"/>
    <property type="match status" value="1"/>
</dbReference>
<keyword evidence="1" id="KW-0812">Transmembrane</keyword>
<keyword evidence="1" id="KW-1133">Transmembrane helix</keyword>
<evidence type="ECO:0008006" key="4">
    <source>
        <dbReference type="Google" id="ProtNLM"/>
    </source>
</evidence>
<reference evidence="3" key="1">
    <citation type="journal article" date="2019" name="Int. J. Syst. Evol. Microbiol.">
        <title>The Global Catalogue of Microorganisms (GCM) 10K type strain sequencing project: providing services to taxonomists for standard genome sequencing and annotation.</title>
        <authorList>
            <consortium name="The Broad Institute Genomics Platform"/>
            <consortium name="The Broad Institute Genome Sequencing Center for Infectious Disease"/>
            <person name="Wu L."/>
            <person name="Ma J."/>
        </authorList>
    </citation>
    <scope>NUCLEOTIDE SEQUENCE [LARGE SCALE GENOMIC DNA]</scope>
    <source>
        <strain evidence="3">JCM 17498</strain>
    </source>
</reference>
<dbReference type="InterPro" id="IPR050900">
    <property type="entry name" value="Transposase_IS3/IS150/IS904"/>
</dbReference>
<evidence type="ECO:0000256" key="1">
    <source>
        <dbReference type="SAM" id="Phobius"/>
    </source>
</evidence>
<protein>
    <recommendedName>
        <fullName evidence="4">Integrase catalytic domain-containing protein</fullName>
    </recommendedName>
</protein>
<evidence type="ECO:0000313" key="3">
    <source>
        <dbReference type="Proteomes" id="UP001500523"/>
    </source>
</evidence>
<comment type="caution">
    <text evidence="2">The sequence shown here is derived from an EMBL/GenBank/DDBJ whole genome shotgun (WGS) entry which is preliminary data.</text>
</comment>
<evidence type="ECO:0000313" key="2">
    <source>
        <dbReference type="EMBL" id="GAA3709445.1"/>
    </source>
</evidence>